<organism evidence="2 3">
    <name type="scientific">Pendulispora rubella</name>
    <dbReference type="NCBI Taxonomy" id="2741070"/>
    <lineage>
        <taxon>Bacteria</taxon>
        <taxon>Pseudomonadati</taxon>
        <taxon>Myxococcota</taxon>
        <taxon>Myxococcia</taxon>
        <taxon>Myxococcales</taxon>
        <taxon>Sorangiineae</taxon>
        <taxon>Pendulisporaceae</taxon>
        <taxon>Pendulispora</taxon>
    </lineage>
</organism>
<protein>
    <submittedName>
        <fullName evidence="2">YbhB/YbcL family Raf kinase inhibitor-like protein</fullName>
    </submittedName>
</protein>
<dbReference type="EMBL" id="CP089983">
    <property type="protein sequence ID" value="WXB08078.1"/>
    <property type="molecule type" value="Genomic_DNA"/>
</dbReference>
<reference evidence="2" key="1">
    <citation type="submission" date="2021-12" db="EMBL/GenBank/DDBJ databases">
        <title>Discovery of the Pendulisporaceae a myxobacterial family with distinct sporulation behavior and unique specialized metabolism.</title>
        <authorList>
            <person name="Garcia R."/>
            <person name="Popoff A."/>
            <person name="Bader C.D."/>
            <person name="Loehr J."/>
            <person name="Walesch S."/>
            <person name="Walt C."/>
            <person name="Boldt J."/>
            <person name="Bunk B."/>
            <person name="Haeckl F.J.F.P.J."/>
            <person name="Gunesch A.P."/>
            <person name="Birkelbach J."/>
            <person name="Nuebel U."/>
            <person name="Pietschmann T."/>
            <person name="Bach T."/>
            <person name="Mueller R."/>
        </authorList>
    </citation>
    <scope>NUCLEOTIDE SEQUENCE</scope>
    <source>
        <strain evidence="2">MSr11367</strain>
    </source>
</reference>
<keyword evidence="3" id="KW-1185">Reference proteome</keyword>
<evidence type="ECO:0000256" key="1">
    <source>
        <dbReference type="SAM" id="SignalP"/>
    </source>
</evidence>
<dbReference type="PANTHER" id="PTHR30289:SF1">
    <property type="entry name" value="PEBP (PHOSPHATIDYLETHANOLAMINE-BINDING PROTEIN) FAMILY PROTEIN"/>
    <property type="match status" value="1"/>
</dbReference>
<sequence>MRYFSSNLAILLAAACSTMACKSVGGLAPTPAPGVTVATIAVTSQAFTEGGPIPVDAGCDGKDVFPGLIWSAPPPGTRSLSLIVDDPDAPAGTFTHFIAFNLPPELRALREGADPVKEGGRIGRNDFDTLRYNGPCPPKSTEHHYRFTLYALDTALNAKDGTQSADVMKAMNGHLLGQGTLTGRFGH</sequence>
<feature type="signal peptide" evidence="1">
    <location>
        <begin position="1"/>
        <end position="20"/>
    </location>
</feature>
<dbReference type="RefSeq" id="WP_394837753.1">
    <property type="nucleotide sequence ID" value="NZ_CP089929.1"/>
</dbReference>
<dbReference type="InterPro" id="IPR036610">
    <property type="entry name" value="PEBP-like_sf"/>
</dbReference>
<dbReference type="Gene3D" id="3.90.280.10">
    <property type="entry name" value="PEBP-like"/>
    <property type="match status" value="1"/>
</dbReference>
<name>A0ABZ2LAW8_9BACT</name>
<dbReference type="InterPro" id="IPR005247">
    <property type="entry name" value="YbhB_YbcL/LppC-like"/>
</dbReference>
<dbReference type="Pfam" id="PF01161">
    <property type="entry name" value="PBP"/>
    <property type="match status" value="1"/>
</dbReference>
<keyword evidence="2" id="KW-0649">Protein kinase inhibitor</keyword>
<dbReference type="Proteomes" id="UP001374803">
    <property type="component" value="Chromosome"/>
</dbReference>
<accession>A0ABZ2LAW8</accession>
<dbReference type="InterPro" id="IPR008914">
    <property type="entry name" value="PEBP"/>
</dbReference>
<evidence type="ECO:0000313" key="2">
    <source>
        <dbReference type="EMBL" id="WXB08078.1"/>
    </source>
</evidence>
<dbReference type="SUPFAM" id="SSF49777">
    <property type="entry name" value="PEBP-like"/>
    <property type="match status" value="1"/>
</dbReference>
<proteinExistence type="predicted"/>
<dbReference type="GO" id="GO:0004860">
    <property type="term" value="F:protein kinase inhibitor activity"/>
    <property type="evidence" value="ECO:0007669"/>
    <property type="project" value="UniProtKB-KW"/>
</dbReference>
<dbReference type="NCBIfam" id="TIGR00481">
    <property type="entry name" value="YbhB/YbcL family Raf kinase inhibitor-like protein"/>
    <property type="match status" value="1"/>
</dbReference>
<dbReference type="PROSITE" id="PS51257">
    <property type="entry name" value="PROKAR_LIPOPROTEIN"/>
    <property type="match status" value="1"/>
</dbReference>
<evidence type="ECO:0000313" key="3">
    <source>
        <dbReference type="Proteomes" id="UP001374803"/>
    </source>
</evidence>
<keyword evidence="1" id="KW-0732">Signal</keyword>
<feature type="chain" id="PRO_5046017371" evidence="1">
    <location>
        <begin position="21"/>
        <end position="187"/>
    </location>
</feature>
<gene>
    <name evidence="2" type="ORF">LVJ94_12650</name>
</gene>
<dbReference type="PANTHER" id="PTHR30289">
    <property type="entry name" value="UNCHARACTERIZED PROTEIN YBCL-RELATED"/>
    <property type="match status" value="1"/>
</dbReference>
<dbReference type="CDD" id="cd00865">
    <property type="entry name" value="PEBP_bact_arch"/>
    <property type="match status" value="1"/>
</dbReference>